<accession>A0A939BRC6</accession>
<evidence type="ECO:0000256" key="5">
    <source>
        <dbReference type="ARBA" id="ARBA00023136"/>
    </source>
</evidence>
<dbReference type="GO" id="GO:0005886">
    <property type="term" value="C:plasma membrane"/>
    <property type="evidence" value="ECO:0007669"/>
    <property type="project" value="UniProtKB-SubCell"/>
</dbReference>
<dbReference type="PANTHER" id="PTHR42718">
    <property type="entry name" value="MAJOR FACILITATOR SUPERFAMILY MULTIDRUG TRANSPORTER MFSC"/>
    <property type="match status" value="1"/>
</dbReference>
<feature type="transmembrane region" description="Helical" evidence="7">
    <location>
        <begin position="447"/>
        <end position="468"/>
    </location>
</feature>
<feature type="transmembrane region" description="Helical" evidence="7">
    <location>
        <begin position="175"/>
        <end position="197"/>
    </location>
</feature>
<dbReference type="Pfam" id="PF07690">
    <property type="entry name" value="MFS_1"/>
    <property type="match status" value="1"/>
</dbReference>
<comment type="subcellular location">
    <subcellularLocation>
        <location evidence="1">Cell membrane</location>
        <topology evidence="1">Multi-pass membrane protein</topology>
    </subcellularLocation>
</comment>
<comment type="caution">
    <text evidence="9">The sequence shown here is derived from an EMBL/GenBank/DDBJ whole genome shotgun (WGS) entry which is preliminary data.</text>
</comment>
<gene>
    <name evidence="9" type="ORF">JK386_01065</name>
</gene>
<dbReference type="InterPro" id="IPR020846">
    <property type="entry name" value="MFS_dom"/>
</dbReference>
<sequence>MTAFAAPRASVRVHGLLGVVAVLAAVEVASGAIQGYYGPVMVDIADGVAIGYGDLNWLEASQLIFSALVVVPLARLGDLVGHRTVLLGATAVTAVATWGIALAPSFPVLLAAWTLQGVYVVWLPIEVAIIHRRTAGSPRQGRTTRRVAALLVATLELSIILAAMLAGQLAERVSLTTMLTLPAVAVTLCVPALWWLGDTPRRGARRFDGVGLGLLVLAVSVTMAGLVLVRLQGVSSPIAWLLVLAGCLLLVPWWRHEHGHTDPLVDVRLLADPAQWGIQLTALLLGMSLLGAQVPLSTYFRSDPAVTGYGFGISAAEGSLRLTSYVACLAIGALALPLTSRVFGPRGAMVVGCLVYAAGYAAWLPLHGSEAGTWLLMAVVGLGTGGLVAGIPAAAVAAAPPDRVGSVTGLTNAAKAIGGGLASAVFAICLASTGTLRIDGGSLGGYYAVWSICAGSGLLAAAVLALTARTVRPTRPPRPAGGVPGGGGSPGRAAGEDRTDLSRGPADPARSPAR</sequence>
<dbReference type="EMBL" id="JAERTX010000001">
    <property type="protein sequence ID" value="MBM9458484.1"/>
    <property type="molecule type" value="Genomic_DNA"/>
</dbReference>
<feature type="transmembrane region" description="Helical" evidence="7">
    <location>
        <begin position="276"/>
        <end position="300"/>
    </location>
</feature>
<evidence type="ECO:0000256" key="3">
    <source>
        <dbReference type="ARBA" id="ARBA00022692"/>
    </source>
</evidence>
<feature type="transmembrane region" description="Helical" evidence="7">
    <location>
        <begin position="209"/>
        <end position="231"/>
    </location>
</feature>
<dbReference type="AlphaFoldDB" id="A0A939BRC6"/>
<protein>
    <submittedName>
        <fullName evidence="9">MFS transporter</fullName>
    </submittedName>
</protein>
<feature type="domain" description="Major facilitator superfamily (MFS) profile" evidence="8">
    <location>
        <begin position="19"/>
        <end position="472"/>
    </location>
</feature>
<feature type="transmembrane region" description="Helical" evidence="7">
    <location>
        <begin position="149"/>
        <end position="169"/>
    </location>
</feature>
<proteinExistence type="predicted"/>
<evidence type="ECO:0000256" key="6">
    <source>
        <dbReference type="SAM" id="MobiDB-lite"/>
    </source>
</evidence>
<reference evidence="9" key="1">
    <citation type="submission" date="2021-01" db="EMBL/GenBank/DDBJ databases">
        <title>Novel species in genus Nocardioides.</title>
        <authorList>
            <person name="Zhang G."/>
        </authorList>
    </citation>
    <scope>NUCLEOTIDE SEQUENCE</scope>
    <source>
        <strain evidence="9">Zg-536</strain>
    </source>
</reference>
<feature type="transmembrane region" description="Helical" evidence="7">
    <location>
        <begin position="347"/>
        <end position="366"/>
    </location>
</feature>
<dbReference type="GO" id="GO:0022857">
    <property type="term" value="F:transmembrane transporter activity"/>
    <property type="evidence" value="ECO:0007669"/>
    <property type="project" value="InterPro"/>
</dbReference>
<dbReference type="PANTHER" id="PTHR42718:SF9">
    <property type="entry name" value="MAJOR FACILITATOR SUPERFAMILY MULTIDRUG TRANSPORTER MFSC"/>
    <property type="match status" value="1"/>
</dbReference>
<dbReference type="InterPro" id="IPR011701">
    <property type="entry name" value="MFS"/>
</dbReference>
<feature type="region of interest" description="Disordered" evidence="6">
    <location>
        <begin position="472"/>
        <end position="514"/>
    </location>
</feature>
<dbReference type="InterPro" id="IPR036259">
    <property type="entry name" value="MFS_trans_sf"/>
</dbReference>
<feature type="transmembrane region" description="Helical" evidence="7">
    <location>
        <begin position="237"/>
        <end position="255"/>
    </location>
</feature>
<keyword evidence="4 7" id="KW-1133">Transmembrane helix</keyword>
<dbReference type="PROSITE" id="PS50850">
    <property type="entry name" value="MFS"/>
    <property type="match status" value="1"/>
</dbReference>
<evidence type="ECO:0000313" key="10">
    <source>
        <dbReference type="Proteomes" id="UP000663791"/>
    </source>
</evidence>
<keyword evidence="10" id="KW-1185">Reference proteome</keyword>
<feature type="transmembrane region" description="Helical" evidence="7">
    <location>
        <begin position="110"/>
        <end position="129"/>
    </location>
</feature>
<feature type="transmembrane region" description="Helical" evidence="7">
    <location>
        <begin position="85"/>
        <end position="104"/>
    </location>
</feature>
<dbReference type="Proteomes" id="UP000663791">
    <property type="component" value="Unassembled WGS sequence"/>
</dbReference>
<evidence type="ECO:0000256" key="7">
    <source>
        <dbReference type="SAM" id="Phobius"/>
    </source>
</evidence>
<dbReference type="SUPFAM" id="SSF103473">
    <property type="entry name" value="MFS general substrate transporter"/>
    <property type="match status" value="1"/>
</dbReference>
<feature type="transmembrane region" description="Helical" evidence="7">
    <location>
        <begin position="320"/>
        <end position="340"/>
    </location>
</feature>
<evidence type="ECO:0000256" key="1">
    <source>
        <dbReference type="ARBA" id="ARBA00004651"/>
    </source>
</evidence>
<keyword evidence="2" id="KW-0813">Transport</keyword>
<keyword evidence="5 7" id="KW-0472">Membrane</keyword>
<evidence type="ECO:0000313" key="9">
    <source>
        <dbReference type="EMBL" id="MBM9458484.1"/>
    </source>
</evidence>
<evidence type="ECO:0000256" key="2">
    <source>
        <dbReference type="ARBA" id="ARBA00022448"/>
    </source>
</evidence>
<keyword evidence="3 7" id="KW-0812">Transmembrane</keyword>
<evidence type="ECO:0000256" key="4">
    <source>
        <dbReference type="ARBA" id="ARBA00022989"/>
    </source>
</evidence>
<dbReference type="RefSeq" id="WP_205289785.1">
    <property type="nucleotide sequence ID" value="NZ_CP074406.1"/>
</dbReference>
<evidence type="ECO:0000259" key="8">
    <source>
        <dbReference type="PROSITE" id="PS50850"/>
    </source>
</evidence>
<name>A0A939BRC6_9ACTN</name>
<feature type="transmembrane region" description="Helical" evidence="7">
    <location>
        <begin position="416"/>
        <end position="435"/>
    </location>
</feature>
<dbReference type="Gene3D" id="1.20.1250.20">
    <property type="entry name" value="MFS general substrate transporter like domains"/>
    <property type="match status" value="2"/>
</dbReference>
<feature type="transmembrane region" description="Helical" evidence="7">
    <location>
        <begin position="55"/>
        <end position="73"/>
    </location>
</feature>
<feature type="transmembrane region" description="Helical" evidence="7">
    <location>
        <begin position="372"/>
        <end position="395"/>
    </location>
</feature>
<organism evidence="9 10">
    <name type="scientific">Nocardioides faecalis</name>
    <dbReference type="NCBI Taxonomy" id="2803858"/>
    <lineage>
        <taxon>Bacteria</taxon>
        <taxon>Bacillati</taxon>
        <taxon>Actinomycetota</taxon>
        <taxon>Actinomycetes</taxon>
        <taxon>Propionibacteriales</taxon>
        <taxon>Nocardioidaceae</taxon>
        <taxon>Nocardioides</taxon>
    </lineage>
</organism>